<evidence type="ECO:0000313" key="2">
    <source>
        <dbReference type="Proteomes" id="UP000317572"/>
    </source>
</evidence>
<dbReference type="AlphaFoldDB" id="A0A515CSZ1"/>
<sequence>MNNLVKNKEVAPALTPIEHRSQIKVNACGGINSIAEDAITFVHRFACILKAKPERPPVIVLSTARTESEARQNLTEAFDGKMRLIWAGRLPRKAREVRYV</sequence>
<gene>
    <name evidence="1" type="ORF">EGO53_05605</name>
</gene>
<dbReference type="Proteomes" id="UP000317572">
    <property type="component" value="Chromosome"/>
</dbReference>
<dbReference type="EMBL" id="CP033893">
    <property type="protein sequence ID" value="QDL31286.1"/>
    <property type="molecule type" value="Genomic_DNA"/>
</dbReference>
<dbReference type="NCBIfam" id="NF033153">
    <property type="entry name" value="phage_ICD_like"/>
    <property type="match status" value="1"/>
</dbReference>
<protein>
    <submittedName>
        <fullName evidence="1">Host cell division inhibitor Icd-like protein</fullName>
    </submittedName>
</protein>
<proteinExistence type="predicted"/>
<dbReference type="RefSeq" id="WP_142814873.1">
    <property type="nucleotide sequence ID" value="NZ_CP033893.1"/>
</dbReference>
<evidence type="ECO:0000313" key="1">
    <source>
        <dbReference type="EMBL" id="QDL31286.1"/>
    </source>
</evidence>
<name>A0A515CSZ1_SERLI</name>
<reference evidence="1 2" key="1">
    <citation type="submission" date="2018-11" db="EMBL/GenBank/DDBJ databases">
        <title>The first complete genome of Serratia liquefaciens isolated from metalophyte plant revel distinctness adaptive mechanisms in an extreme habitat.</title>
        <authorList>
            <person name="Caneschi W.L."/>
            <person name="Sanchez A.B."/>
            <person name="Felestrino E.B."/>
            <person name="Assis R.A.B."/>
            <person name="Lemes C.G.C."/>
            <person name="Cordeiro I.F."/>
            <person name="Fonseca N.P."/>
            <person name="Villa M."/>
            <person name="Vieira I.T."/>
            <person name="Moraes L.A."/>
            <person name="Kamino L.H.Y."/>
            <person name="do Carmo F."/>
            <person name="Garcia C.M."/>
            <person name="Almeida N.F."/>
            <person name="Silva R.S."/>
            <person name="Ferro J.A."/>
            <person name="Ferro M.I.T."/>
            <person name="Varani A.M."/>
            <person name="Ferreira R.M."/>
            <person name="dos Santos V.L."/>
            <person name="Silva U.C."/>
            <person name="Setubal J.C."/>
            <person name="Moreira L.M."/>
        </authorList>
    </citation>
    <scope>NUCLEOTIDE SEQUENCE [LARGE SCALE GENOMIC DNA]</scope>
    <source>
        <strain evidence="1 2">FG3</strain>
    </source>
</reference>
<accession>A0A515CSZ1</accession>
<organism evidence="1 2">
    <name type="scientific">Serratia liquefaciens</name>
    <dbReference type="NCBI Taxonomy" id="614"/>
    <lineage>
        <taxon>Bacteria</taxon>
        <taxon>Pseudomonadati</taxon>
        <taxon>Pseudomonadota</taxon>
        <taxon>Gammaproteobacteria</taxon>
        <taxon>Enterobacterales</taxon>
        <taxon>Yersiniaceae</taxon>
        <taxon>Serratia</taxon>
    </lineage>
</organism>